<evidence type="ECO:0000313" key="1">
    <source>
        <dbReference type="EMBL" id="ABW33371.1"/>
    </source>
</evidence>
<reference evidence="1 2" key="1">
    <citation type="journal article" date="2008" name="Proc. Natl. Acad. Sci. U.S.A.">
        <title>Niche adaptation and genome expansion in the chlorophyll d-producing cyanobacterium Acaryochloris marina.</title>
        <authorList>
            <person name="Swingley W.D."/>
            <person name="Chen M."/>
            <person name="Cheung P.C."/>
            <person name="Conrad A.L."/>
            <person name="Dejesa L.C."/>
            <person name="Hao J."/>
            <person name="Honchak B.M."/>
            <person name="Karbach L.E."/>
            <person name="Kurdoglu A."/>
            <person name="Lahiri S."/>
            <person name="Mastrian S.D."/>
            <person name="Miyashita H."/>
            <person name="Page L."/>
            <person name="Ramakrishna P."/>
            <person name="Satoh S."/>
            <person name="Sattley W.M."/>
            <person name="Shimada Y."/>
            <person name="Taylor H.L."/>
            <person name="Tomo T."/>
            <person name="Tsuchiya T."/>
            <person name="Wang Z.T."/>
            <person name="Raymond J."/>
            <person name="Mimuro M."/>
            <person name="Blankenship R.E."/>
            <person name="Touchman J.W."/>
        </authorList>
    </citation>
    <scope>NUCLEOTIDE SEQUENCE [LARGE SCALE GENOMIC DNA]</scope>
    <source>
        <strain evidence="2">MBIC 11017</strain>
        <plasmid evidence="2">Plasmid pREB8</plasmid>
    </source>
</reference>
<gene>
    <name evidence="1" type="ordered locus">AM1_H0018</name>
</gene>
<keyword evidence="1" id="KW-0614">Plasmid</keyword>
<protein>
    <submittedName>
        <fullName evidence="1">Uncharacterized protein</fullName>
    </submittedName>
</protein>
<organism evidence="1 2">
    <name type="scientific">Acaryochloris marina (strain MBIC 11017)</name>
    <dbReference type="NCBI Taxonomy" id="329726"/>
    <lineage>
        <taxon>Bacteria</taxon>
        <taxon>Bacillati</taxon>
        <taxon>Cyanobacteriota</taxon>
        <taxon>Cyanophyceae</taxon>
        <taxon>Acaryochloridales</taxon>
        <taxon>Acaryochloridaceae</taxon>
        <taxon>Acaryochloris</taxon>
    </lineage>
</organism>
<evidence type="ECO:0000313" key="2">
    <source>
        <dbReference type="Proteomes" id="UP000000268"/>
    </source>
</evidence>
<keyword evidence="2" id="KW-1185">Reference proteome</keyword>
<dbReference type="Proteomes" id="UP000000268">
    <property type="component" value="Plasmid pREB8"/>
</dbReference>
<dbReference type="AlphaFoldDB" id="A8ZQT5"/>
<geneLocation type="plasmid" evidence="1 2">
    <name>pREB8</name>
</geneLocation>
<accession>A8ZQT5</accession>
<dbReference type="EMBL" id="CP000845">
    <property type="protein sequence ID" value="ABW33371.1"/>
    <property type="molecule type" value="Genomic_DNA"/>
</dbReference>
<dbReference type="HOGENOM" id="CLU_1406048_0_0_3"/>
<dbReference type="KEGG" id="amr:AM1_H0018"/>
<proteinExistence type="predicted"/>
<name>A8ZQT5_ACAM1</name>
<sequence length="193" mass="20541">MALMIPPKCLVSSAATLTTLDPSDFSGEPQITFDALPNQTSLNGRVINGVRFSFGIGTSPGTDAPFQGVGSVEYGFQFSRQRHITSPYVNFAGPLILQFPKKLTQFGYGFAIGTNSDVIPSLTTVELFKGTTSLGSLSFDGRRDGPNIFGSTNGGFAGVASDIPFDRAKIKINALSPYAVDNIRYVSVPFKGL</sequence>